<feature type="coiled-coil region" evidence="1">
    <location>
        <begin position="151"/>
        <end position="182"/>
    </location>
</feature>
<accession>A0A1Q3BMI5</accession>
<dbReference type="Proteomes" id="UP000187406">
    <property type="component" value="Unassembled WGS sequence"/>
</dbReference>
<evidence type="ECO:0000256" key="1">
    <source>
        <dbReference type="SAM" id="Coils"/>
    </source>
</evidence>
<organism evidence="3 4">
    <name type="scientific">Cephalotus follicularis</name>
    <name type="common">Albany pitcher plant</name>
    <dbReference type="NCBI Taxonomy" id="3775"/>
    <lineage>
        <taxon>Eukaryota</taxon>
        <taxon>Viridiplantae</taxon>
        <taxon>Streptophyta</taxon>
        <taxon>Embryophyta</taxon>
        <taxon>Tracheophyta</taxon>
        <taxon>Spermatophyta</taxon>
        <taxon>Magnoliopsida</taxon>
        <taxon>eudicotyledons</taxon>
        <taxon>Gunneridae</taxon>
        <taxon>Pentapetalae</taxon>
        <taxon>rosids</taxon>
        <taxon>fabids</taxon>
        <taxon>Oxalidales</taxon>
        <taxon>Cephalotaceae</taxon>
        <taxon>Cephalotus</taxon>
    </lineage>
</organism>
<reference evidence="4" key="1">
    <citation type="submission" date="2016-04" db="EMBL/GenBank/DDBJ databases">
        <title>Cephalotus genome sequencing.</title>
        <authorList>
            <person name="Fukushima K."/>
            <person name="Hasebe M."/>
            <person name="Fang X."/>
        </authorList>
    </citation>
    <scope>NUCLEOTIDE SEQUENCE [LARGE SCALE GENOMIC DNA]</scope>
    <source>
        <strain evidence="4">cv. St1</strain>
    </source>
</reference>
<sequence length="198" mass="23378">MQSEEHGMRTHHRGSSSAAANATLSRKRGADTSQDKAERKRKTDKEYRERCKMKDKEKKNKLDALRLYNGHLRNQNDTLLNENINMNETLGCNKEEMKKLKNVFAQLKRKYDLEKVLVEALSEHVAHPYHRHIQFEDKHMKDIIAAAWPNLEEYLLLLKEENEKLKEKRRRYKVKEEALCAKIINDFEKLTEANSDSN</sequence>
<evidence type="ECO:0000313" key="4">
    <source>
        <dbReference type="Proteomes" id="UP000187406"/>
    </source>
</evidence>
<feature type="compositionally biased region" description="Polar residues" evidence="2">
    <location>
        <begin position="15"/>
        <end position="24"/>
    </location>
</feature>
<protein>
    <submittedName>
        <fullName evidence="3">Uncharacterized protein</fullName>
    </submittedName>
</protein>
<keyword evidence="4" id="KW-1185">Reference proteome</keyword>
<evidence type="ECO:0000313" key="3">
    <source>
        <dbReference type="EMBL" id="GAV69241.1"/>
    </source>
</evidence>
<proteinExistence type="predicted"/>
<dbReference type="OrthoDB" id="983120at2759"/>
<feature type="region of interest" description="Disordered" evidence="2">
    <location>
        <begin position="1"/>
        <end position="55"/>
    </location>
</feature>
<comment type="caution">
    <text evidence="3">The sequence shown here is derived from an EMBL/GenBank/DDBJ whole genome shotgun (WGS) entry which is preliminary data.</text>
</comment>
<feature type="compositionally biased region" description="Basic and acidic residues" evidence="2">
    <location>
        <begin position="28"/>
        <end position="55"/>
    </location>
</feature>
<keyword evidence="1" id="KW-0175">Coiled coil</keyword>
<name>A0A1Q3BMI5_CEPFO</name>
<gene>
    <name evidence="3" type="ORF">CFOL_v3_12742</name>
</gene>
<evidence type="ECO:0000256" key="2">
    <source>
        <dbReference type="SAM" id="MobiDB-lite"/>
    </source>
</evidence>
<dbReference type="AlphaFoldDB" id="A0A1Q3BMI5"/>
<dbReference type="InParanoid" id="A0A1Q3BMI5"/>
<dbReference type="EMBL" id="BDDD01000704">
    <property type="protein sequence ID" value="GAV69241.1"/>
    <property type="molecule type" value="Genomic_DNA"/>
</dbReference>